<dbReference type="AlphaFoldDB" id="A0A8J6T9S3"/>
<evidence type="ECO:0000259" key="10">
    <source>
        <dbReference type="PROSITE" id="PS51194"/>
    </source>
</evidence>
<feature type="compositionally biased region" description="Basic residues" evidence="8">
    <location>
        <begin position="585"/>
        <end position="614"/>
    </location>
</feature>
<dbReference type="PANTHER" id="PTHR47959:SF13">
    <property type="entry name" value="ATP-DEPENDENT RNA HELICASE RHLE"/>
    <property type="match status" value="1"/>
</dbReference>
<keyword evidence="3 7" id="KW-0347">Helicase</keyword>
<feature type="region of interest" description="Disordered" evidence="8">
    <location>
        <begin position="568"/>
        <end position="614"/>
    </location>
</feature>
<dbReference type="Pfam" id="PF03880">
    <property type="entry name" value="DbpA"/>
    <property type="match status" value="1"/>
</dbReference>
<dbReference type="CDD" id="cd00268">
    <property type="entry name" value="DEADc"/>
    <property type="match status" value="1"/>
</dbReference>
<dbReference type="InterPro" id="IPR012677">
    <property type="entry name" value="Nucleotide-bd_a/b_plait_sf"/>
</dbReference>
<dbReference type="GO" id="GO:0016787">
    <property type="term" value="F:hydrolase activity"/>
    <property type="evidence" value="ECO:0007669"/>
    <property type="project" value="UniProtKB-KW"/>
</dbReference>
<proteinExistence type="inferred from homology"/>
<dbReference type="InterPro" id="IPR014014">
    <property type="entry name" value="RNA_helicase_DEAD_Q_motif"/>
</dbReference>
<dbReference type="PROSITE" id="PS00039">
    <property type="entry name" value="DEAD_ATP_HELICASE"/>
    <property type="match status" value="1"/>
</dbReference>
<dbReference type="InterPro" id="IPR011545">
    <property type="entry name" value="DEAD/DEAH_box_helicase_dom"/>
</dbReference>
<gene>
    <name evidence="12" type="ORF">H8E79_06845</name>
</gene>
<evidence type="ECO:0000259" key="11">
    <source>
        <dbReference type="PROSITE" id="PS51195"/>
    </source>
</evidence>
<sequence length="614" mass="68717">MKTFEELGVRADICGSLTALGFEEPTPVQEQVIPILLDRQQDMICLAQTGTGKTAAFGIPLLQLVDSARNEIQALVLCPTRELCVQVARDMDTFITSPARPGIVPVYGGARIDQQITKIRRGARVIVATPGRLHDLIRRNEVKLGAIRLLVLDEADEMLQMGFKDELDAILAQTPAEKSSLLFSATMSKEVARISKNYMEKPLEITVGSRNVGGENIRHCCYTVQARDRYAALKRLVDINPDIYGIVFCRTREETRQVAEKLAGDGYGAEALHGELSQVQRDHVMNRFRTKNIQLLVATDVAARGLDVSDLTHVINYNLPDDPATYTHRSGRTGRAGKQGISVALINLREHFKIRAIEHRIRRTFEQCKIPSGHEVCERRLLHLVETMEKAQVDHARIDPFLPEIMKKLEGLDREELIRRIVSMEFNRFLEYYRNAPELNVSTKGGASRGRGAERYERRPYQGKGKFEKNARPGAGKGKFDRNERSGKGKFDRESQGEVSFSRFSLSVGKNDGINAQRLIAEINATNPGLRIKVGRIDIKNSATTVEADSRFDTQVLASFKQLRINGKPVDVEGSRAPKAAAPKPARKVAATRHKKQDARAQGRRTGQRRIVKK</sequence>
<dbReference type="SMART" id="SM00490">
    <property type="entry name" value="HELICc"/>
    <property type="match status" value="1"/>
</dbReference>
<comment type="caution">
    <text evidence="12">The sequence shown here is derived from an EMBL/GenBank/DDBJ whole genome shotgun (WGS) entry which is preliminary data.</text>
</comment>
<dbReference type="Gene3D" id="3.40.50.300">
    <property type="entry name" value="P-loop containing nucleotide triphosphate hydrolases"/>
    <property type="match status" value="2"/>
</dbReference>
<dbReference type="InterPro" id="IPR001650">
    <property type="entry name" value="Helicase_C-like"/>
</dbReference>
<evidence type="ECO:0000256" key="1">
    <source>
        <dbReference type="ARBA" id="ARBA00022741"/>
    </source>
</evidence>
<dbReference type="SMART" id="SM00487">
    <property type="entry name" value="DEXDc"/>
    <property type="match status" value="1"/>
</dbReference>
<feature type="domain" description="DEAD-box RNA helicase Q" evidence="11">
    <location>
        <begin position="2"/>
        <end position="30"/>
    </location>
</feature>
<dbReference type="EMBL" id="JACNLK010000058">
    <property type="protein sequence ID" value="MBC8208866.1"/>
    <property type="molecule type" value="Genomic_DNA"/>
</dbReference>
<reference evidence="12 13" key="1">
    <citation type="submission" date="2020-08" db="EMBL/GenBank/DDBJ databases">
        <title>Bridging the membrane lipid divide: bacteria of the FCB group superphylum have the potential to synthesize archaeal ether lipids.</title>
        <authorList>
            <person name="Villanueva L."/>
            <person name="Von Meijenfeldt F.A.B."/>
            <person name="Westbye A.B."/>
            <person name="Yadav S."/>
            <person name="Hopmans E.C."/>
            <person name="Dutilh B.E."/>
            <person name="Sinninghe Damste J.S."/>
        </authorList>
    </citation>
    <scope>NUCLEOTIDE SEQUENCE [LARGE SCALE GENOMIC DNA]</scope>
    <source>
        <strain evidence="12">NIOZ-UU81</strain>
    </source>
</reference>
<protein>
    <submittedName>
        <fullName evidence="12">DEAD/DEAH box helicase</fullName>
    </submittedName>
</protein>
<dbReference type="Proteomes" id="UP000599024">
    <property type="component" value="Unassembled WGS sequence"/>
</dbReference>
<dbReference type="InterPro" id="IPR000629">
    <property type="entry name" value="RNA-helicase_DEAD-box_CS"/>
</dbReference>
<feature type="domain" description="Helicase ATP-binding" evidence="9">
    <location>
        <begin position="34"/>
        <end position="205"/>
    </location>
</feature>
<dbReference type="GO" id="GO:0005524">
    <property type="term" value="F:ATP binding"/>
    <property type="evidence" value="ECO:0007669"/>
    <property type="project" value="UniProtKB-KW"/>
</dbReference>
<keyword evidence="4 7" id="KW-0067">ATP-binding</keyword>
<dbReference type="PROSITE" id="PS51194">
    <property type="entry name" value="HELICASE_CTER"/>
    <property type="match status" value="1"/>
</dbReference>
<dbReference type="InterPro" id="IPR005580">
    <property type="entry name" value="DbpA/CsdA_RNA-bd_dom"/>
</dbReference>
<dbReference type="Pfam" id="PF00270">
    <property type="entry name" value="DEAD"/>
    <property type="match status" value="1"/>
</dbReference>
<evidence type="ECO:0000256" key="3">
    <source>
        <dbReference type="ARBA" id="ARBA00022806"/>
    </source>
</evidence>
<feature type="compositionally biased region" description="Basic and acidic residues" evidence="8">
    <location>
        <begin position="451"/>
        <end position="471"/>
    </location>
</feature>
<dbReference type="InterPro" id="IPR050079">
    <property type="entry name" value="DEAD_box_RNA_helicase"/>
</dbReference>
<evidence type="ECO:0000259" key="9">
    <source>
        <dbReference type="PROSITE" id="PS51192"/>
    </source>
</evidence>
<comment type="similarity">
    <text evidence="5 7">Belongs to the DEAD box helicase family.</text>
</comment>
<feature type="compositionally biased region" description="Basic and acidic residues" evidence="8">
    <location>
        <begin position="478"/>
        <end position="496"/>
    </location>
</feature>
<dbReference type="GO" id="GO:0003724">
    <property type="term" value="F:RNA helicase activity"/>
    <property type="evidence" value="ECO:0007669"/>
    <property type="project" value="InterPro"/>
</dbReference>
<feature type="region of interest" description="Disordered" evidence="8">
    <location>
        <begin position="443"/>
        <end position="496"/>
    </location>
</feature>
<dbReference type="PROSITE" id="PS51195">
    <property type="entry name" value="Q_MOTIF"/>
    <property type="match status" value="1"/>
</dbReference>
<dbReference type="Gene3D" id="3.30.70.330">
    <property type="match status" value="1"/>
</dbReference>
<dbReference type="InterPro" id="IPR014001">
    <property type="entry name" value="Helicase_ATP-bd"/>
</dbReference>
<accession>A0A8J6T9S3</accession>
<evidence type="ECO:0000256" key="4">
    <source>
        <dbReference type="ARBA" id="ARBA00022840"/>
    </source>
</evidence>
<dbReference type="PANTHER" id="PTHR47959">
    <property type="entry name" value="ATP-DEPENDENT RNA HELICASE RHLE-RELATED"/>
    <property type="match status" value="1"/>
</dbReference>
<evidence type="ECO:0000256" key="7">
    <source>
        <dbReference type="RuleBase" id="RU000492"/>
    </source>
</evidence>
<dbReference type="Pfam" id="PF00271">
    <property type="entry name" value="Helicase_C"/>
    <property type="match status" value="1"/>
</dbReference>
<name>A0A8J6T9S3_9BACT</name>
<feature type="domain" description="Helicase C-terminal" evidence="10">
    <location>
        <begin position="232"/>
        <end position="376"/>
    </location>
</feature>
<evidence type="ECO:0000313" key="12">
    <source>
        <dbReference type="EMBL" id="MBC8208866.1"/>
    </source>
</evidence>
<evidence type="ECO:0000256" key="8">
    <source>
        <dbReference type="SAM" id="MobiDB-lite"/>
    </source>
</evidence>
<dbReference type="CDD" id="cd12252">
    <property type="entry name" value="RRM_DbpA"/>
    <property type="match status" value="1"/>
</dbReference>
<keyword evidence="2 7" id="KW-0378">Hydrolase</keyword>
<dbReference type="GO" id="GO:0005829">
    <property type="term" value="C:cytosol"/>
    <property type="evidence" value="ECO:0007669"/>
    <property type="project" value="TreeGrafter"/>
</dbReference>
<keyword evidence="1 7" id="KW-0547">Nucleotide-binding</keyword>
<dbReference type="InterPro" id="IPR027417">
    <property type="entry name" value="P-loop_NTPase"/>
</dbReference>
<evidence type="ECO:0000256" key="6">
    <source>
        <dbReference type="PROSITE-ProRule" id="PRU00552"/>
    </source>
</evidence>
<evidence type="ECO:0000256" key="2">
    <source>
        <dbReference type="ARBA" id="ARBA00022801"/>
    </source>
</evidence>
<dbReference type="CDD" id="cd18787">
    <property type="entry name" value="SF2_C_DEAD"/>
    <property type="match status" value="1"/>
</dbReference>
<organism evidence="12 13">
    <name type="scientific">Candidatus Desulfatifera sulfidica</name>
    <dbReference type="NCBI Taxonomy" id="2841691"/>
    <lineage>
        <taxon>Bacteria</taxon>
        <taxon>Pseudomonadati</taxon>
        <taxon>Thermodesulfobacteriota</taxon>
        <taxon>Desulfobulbia</taxon>
        <taxon>Desulfobulbales</taxon>
        <taxon>Desulfobulbaceae</taxon>
        <taxon>Candidatus Desulfatifera</taxon>
    </lineage>
</organism>
<dbReference type="GO" id="GO:0003676">
    <property type="term" value="F:nucleic acid binding"/>
    <property type="evidence" value="ECO:0007669"/>
    <property type="project" value="InterPro"/>
</dbReference>
<evidence type="ECO:0000256" key="5">
    <source>
        <dbReference type="ARBA" id="ARBA00038437"/>
    </source>
</evidence>
<evidence type="ECO:0000313" key="13">
    <source>
        <dbReference type="Proteomes" id="UP000599024"/>
    </source>
</evidence>
<feature type="short sequence motif" description="Q motif" evidence="6">
    <location>
        <begin position="2"/>
        <end position="30"/>
    </location>
</feature>
<dbReference type="InterPro" id="IPR044742">
    <property type="entry name" value="DEAD/DEAH_RhlB"/>
</dbReference>
<dbReference type="PROSITE" id="PS51192">
    <property type="entry name" value="HELICASE_ATP_BIND_1"/>
    <property type="match status" value="1"/>
</dbReference>
<dbReference type="SUPFAM" id="SSF52540">
    <property type="entry name" value="P-loop containing nucleoside triphosphate hydrolases"/>
    <property type="match status" value="1"/>
</dbReference>